<evidence type="ECO:0000313" key="10">
    <source>
        <dbReference type="Proteomes" id="UP000466442"/>
    </source>
</evidence>
<accession>A0A8S9XA18</accession>
<dbReference type="Proteomes" id="UP000466442">
    <property type="component" value="Linkage Group LG9"/>
</dbReference>
<keyword evidence="10" id="KW-1185">Reference proteome</keyword>
<dbReference type="Pfam" id="PF07289">
    <property type="entry name" value="BBL5"/>
    <property type="match status" value="1"/>
</dbReference>
<feature type="domain" description="BBSome complex member BBS5 PH" evidence="8">
    <location>
        <begin position="21"/>
        <end position="75"/>
    </location>
</feature>
<dbReference type="AlphaFoldDB" id="A0A8S9XA18"/>
<evidence type="ECO:0000256" key="6">
    <source>
        <dbReference type="ARBA" id="ARBA00023212"/>
    </source>
</evidence>
<dbReference type="PANTHER" id="PTHR21351:SF0">
    <property type="entry name" value="BARDET-BIEDL SYNDROME 5 PROTEIN"/>
    <property type="match status" value="1"/>
</dbReference>
<comment type="caution">
    <text evidence="9">The sequence shown here is derived from an EMBL/GenBank/DDBJ whole genome shotgun (WGS) entry which is preliminary data.</text>
</comment>
<dbReference type="InterPro" id="IPR014003">
    <property type="entry name" value="BBS5_PH"/>
</dbReference>
<dbReference type="GO" id="GO:0036064">
    <property type="term" value="C:ciliary basal body"/>
    <property type="evidence" value="ECO:0007669"/>
    <property type="project" value="TreeGrafter"/>
</dbReference>
<dbReference type="InterPro" id="IPR006606">
    <property type="entry name" value="BBL5"/>
</dbReference>
<evidence type="ECO:0000256" key="2">
    <source>
        <dbReference type="ARBA" id="ARBA00004245"/>
    </source>
</evidence>
<dbReference type="OrthoDB" id="10261999at2759"/>
<proteinExistence type="inferred from homology"/>
<evidence type="ECO:0000256" key="5">
    <source>
        <dbReference type="ARBA" id="ARBA00023069"/>
    </source>
</evidence>
<evidence type="ECO:0000256" key="4">
    <source>
        <dbReference type="ARBA" id="ARBA00022490"/>
    </source>
</evidence>
<evidence type="ECO:0000256" key="7">
    <source>
        <dbReference type="ARBA" id="ARBA00023273"/>
    </source>
</evidence>
<protein>
    <recommendedName>
        <fullName evidence="8">BBSome complex member BBS5 PH domain-containing protein</fullName>
    </recommendedName>
</protein>
<dbReference type="GO" id="GO:0034464">
    <property type="term" value="C:BBSome"/>
    <property type="evidence" value="ECO:0007669"/>
    <property type="project" value="InterPro"/>
</dbReference>
<name>A0A8S9XA18_APOLU</name>
<sequence>MSAKLRVSYLRVRQNRMRPGEKIIDKLDFVEDTKGNNGDKGRLIVTNLRIIWHSLSIIRISLSIGFNCIVSATTKVVNSVSHKTQ</sequence>
<keyword evidence="5" id="KW-0969">Cilium</keyword>
<comment type="subcellular location">
    <subcellularLocation>
        <location evidence="1">Cell projection</location>
        <location evidence="1">Cilium</location>
    </subcellularLocation>
    <subcellularLocation>
        <location evidence="2">Cytoplasm</location>
        <location evidence="2">Cytoskeleton</location>
    </subcellularLocation>
</comment>
<organism evidence="9 10">
    <name type="scientific">Apolygus lucorum</name>
    <name type="common">Small green plant bug</name>
    <name type="synonym">Lygocoris lucorum</name>
    <dbReference type="NCBI Taxonomy" id="248454"/>
    <lineage>
        <taxon>Eukaryota</taxon>
        <taxon>Metazoa</taxon>
        <taxon>Ecdysozoa</taxon>
        <taxon>Arthropoda</taxon>
        <taxon>Hexapoda</taxon>
        <taxon>Insecta</taxon>
        <taxon>Pterygota</taxon>
        <taxon>Neoptera</taxon>
        <taxon>Paraneoptera</taxon>
        <taxon>Hemiptera</taxon>
        <taxon>Heteroptera</taxon>
        <taxon>Panheteroptera</taxon>
        <taxon>Cimicomorpha</taxon>
        <taxon>Miridae</taxon>
        <taxon>Mirini</taxon>
        <taxon>Apolygus</taxon>
    </lineage>
</organism>
<keyword evidence="4" id="KW-0963">Cytoplasm</keyword>
<dbReference type="SUPFAM" id="SSF50729">
    <property type="entry name" value="PH domain-like"/>
    <property type="match status" value="1"/>
</dbReference>
<dbReference type="GO" id="GO:0032266">
    <property type="term" value="F:phosphatidylinositol-3-phosphate binding"/>
    <property type="evidence" value="ECO:0007669"/>
    <property type="project" value="TreeGrafter"/>
</dbReference>
<evidence type="ECO:0000259" key="8">
    <source>
        <dbReference type="SMART" id="SM00683"/>
    </source>
</evidence>
<evidence type="ECO:0000313" key="9">
    <source>
        <dbReference type="EMBL" id="KAF6205793.1"/>
    </source>
</evidence>
<keyword evidence="7" id="KW-0966">Cell projection</keyword>
<dbReference type="SMART" id="SM00683">
    <property type="entry name" value="DM16"/>
    <property type="match status" value="1"/>
</dbReference>
<dbReference type="EMBL" id="WIXP02000009">
    <property type="protein sequence ID" value="KAF6205793.1"/>
    <property type="molecule type" value="Genomic_DNA"/>
</dbReference>
<comment type="similarity">
    <text evidence="3">Belongs to the BBS5 family.</text>
</comment>
<reference evidence="9" key="1">
    <citation type="journal article" date="2021" name="Mol. Ecol. Resour.">
        <title>Apolygus lucorum genome provides insights into omnivorousness and mesophyll feeding.</title>
        <authorList>
            <person name="Liu Y."/>
            <person name="Liu H."/>
            <person name="Wang H."/>
            <person name="Huang T."/>
            <person name="Liu B."/>
            <person name="Yang B."/>
            <person name="Yin L."/>
            <person name="Li B."/>
            <person name="Zhang Y."/>
            <person name="Zhang S."/>
            <person name="Jiang F."/>
            <person name="Zhang X."/>
            <person name="Ren Y."/>
            <person name="Wang B."/>
            <person name="Wang S."/>
            <person name="Lu Y."/>
            <person name="Wu K."/>
            <person name="Fan W."/>
            <person name="Wang G."/>
        </authorList>
    </citation>
    <scope>NUCLEOTIDE SEQUENCE</scope>
    <source>
        <strain evidence="9">12Hb</strain>
    </source>
</reference>
<dbReference type="GO" id="GO:0060271">
    <property type="term" value="P:cilium assembly"/>
    <property type="evidence" value="ECO:0007669"/>
    <property type="project" value="TreeGrafter"/>
</dbReference>
<gene>
    <name evidence="9" type="ORF">GE061_019967</name>
</gene>
<evidence type="ECO:0000256" key="1">
    <source>
        <dbReference type="ARBA" id="ARBA00004138"/>
    </source>
</evidence>
<keyword evidence="6" id="KW-0206">Cytoskeleton</keyword>
<evidence type="ECO:0000256" key="3">
    <source>
        <dbReference type="ARBA" id="ARBA00005822"/>
    </source>
</evidence>
<dbReference type="PANTHER" id="PTHR21351">
    <property type="entry name" value="BARDET-BIEDL SYNDROME PROTEIN 5"/>
    <property type="match status" value="1"/>
</dbReference>